<name>A0A511XFJ9_9PROT</name>
<protein>
    <recommendedName>
        <fullName evidence="1">Lhr-like DEAD/H associated domain-containing protein</fullName>
    </recommendedName>
</protein>
<dbReference type="InterPro" id="IPR052511">
    <property type="entry name" value="ATP-dep_Helicase"/>
</dbReference>
<dbReference type="AlphaFoldDB" id="A0A511XFJ9"/>
<dbReference type="PANTHER" id="PTHR47962">
    <property type="entry name" value="ATP-DEPENDENT HELICASE LHR-RELATED-RELATED"/>
    <property type="match status" value="1"/>
</dbReference>
<evidence type="ECO:0000259" key="1">
    <source>
        <dbReference type="Pfam" id="PF08494"/>
    </source>
</evidence>
<reference evidence="2 3" key="1">
    <citation type="submission" date="2019-07" db="EMBL/GenBank/DDBJ databases">
        <title>Whole genome shotgun sequence of Acetobacter nitrogenifigens NBRC 105050.</title>
        <authorList>
            <person name="Hosoyama A."/>
            <person name="Uohara A."/>
            <person name="Ohji S."/>
            <person name="Ichikawa N."/>
        </authorList>
    </citation>
    <scope>NUCLEOTIDE SEQUENCE [LARGE SCALE GENOMIC DNA]</scope>
    <source>
        <strain evidence="2 3">NBRC 105050</strain>
    </source>
</reference>
<accession>A0A511XFJ9</accession>
<proteinExistence type="predicted"/>
<dbReference type="GO" id="GO:0003677">
    <property type="term" value="F:DNA binding"/>
    <property type="evidence" value="ECO:0007669"/>
    <property type="project" value="TreeGrafter"/>
</dbReference>
<dbReference type="PANTHER" id="PTHR47962:SF3">
    <property type="entry name" value="LARGE ATP-DEPENDENT HELICASE-RELATED PROTEIN"/>
    <property type="match status" value="1"/>
</dbReference>
<gene>
    <name evidence="2" type="ORF">ANI02nite_35920</name>
</gene>
<dbReference type="Pfam" id="PF08494">
    <property type="entry name" value="DEAD_assoc"/>
    <property type="match status" value="1"/>
</dbReference>
<keyword evidence="3" id="KW-1185">Reference proteome</keyword>
<dbReference type="STRING" id="1120919.GCA_000429165_03826"/>
<dbReference type="GO" id="GO:0016887">
    <property type="term" value="F:ATP hydrolysis activity"/>
    <property type="evidence" value="ECO:0007669"/>
    <property type="project" value="TreeGrafter"/>
</dbReference>
<dbReference type="Proteomes" id="UP000321635">
    <property type="component" value="Unassembled WGS sequence"/>
</dbReference>
<feature type="domain" description="Lhr-like DEAD/H associated" evidence="1">
    <location>
        <begin position="39"/>
        <end position="220"/>
    </location>
</feature>
<organism evidence="2 3">
    <name type="scientific">Acetobacter nitrogenifigens DSM 23921 = NBRC 105050</name>
    <dbReference type="NCBI Taxonomy" id="1120919"/>
    <lineage>
        <taxon>Bacteria</taxon>
        <taxon>Pseudomonadati</taxon>
        <taxon>Pseudomonadota</taxon>
        <taxon>Alphaproteobacteria</taxon>
        <taxon>Acetobacterales</taxon>
        <taxon>Acetobacteraceae</taxon>
        <taxon>Acetobacter</taxon>
    </lineage>
</organism>
<evidence type="ECO:0000313" key="3">
    <source>
        <dbReference type="Proteomes" id="UP000321635"/>
    </source>
</evidence>
<evidence type="ECO:0000313" key="2">
    <source>
        <dbReference type="EMBL" id="GEN61708.1"/>
    </source>
</evidence>
<dbReference type="InterPro" id="IPR013701">
    <property type="entry name" value="Lhr-like_DEAD/DEAH_assoc"/>
</dbReference>
<sequence length="255" mass="28824">MSRGLARRVRALISDRTHWGVLPSDVCEWLTAQTRRSSLPEPDRLLVETFPRRKRWYLVAYGFEGRSAHQTLGLLVTRFLEETGVAPLGFVATDDALACWSVREPGNIEAIFSPRLLVDDMAEWLAESAVVRRAFREVAVISGLTERQLPGRARTGRQMTASTDLLYDVLRKYDPGHVLLRATWRDAERGLTSFDRIKLLVESAQGRIDHRRLDRASPLAVPILLELGHNRIRGGEGEDLLLRDAEALLHEADLL</sequence>
<dbReference type="EMBL" id="BJYF01000061">
    <property type="protein sequence ID" value="GEN61708.1"/>
    <property type="molecule type" value="Genomic_DNA"/>
</dbReference>
<dbReference type="GO" id="GO:0005524">
    <property type="term" value="F:ATP binding"/>
    <property type="evidence" value="ECO:0007669"/>
    <property type="project" value="InterPro"/>
</dbReference>
<dbReference type="OrthoDB" id="9815222at2"/>
<comment type="caution">
    <text evidence="2">The sequence shown here is derived from an EMBL/GenBank/DDBJ whole genome shotgun (WGS) entry which is preliminary data.</text>
</comment>